<comment type="caution">
    <text evidence="1">The sequence shown here is derived from an EMBL/GenBank/DDBJ whole genome shotgun (WGS) entry which is preliminary data.</text>
</comment>
<dbReference type="RefSeq" id="WP_200359197.1">
    <property type="nucleotide sequence ID" value="NZ_JAENIL010000082.1"/>
</dbReference>
<evidence type="ECO:0000313" key="1">
    <source>
        <dbReference type="EMBL" id="MBK1880336.1"/>
    </source>
</evidence>
<reference evidence="1" key="1">
    <citation type="submission" date="2021-01" db="EMBL/GenBank/DDBJ databases">
        <title>Modified the classification status of verrucomicrobia.</title>
        <authorList>
            <person name="Feng X."/>
        </authorList>
    </citation>
    <scope>NUCLEOTIDE SEQUENCE</scope>
    <source>
        <strain evidence="1">KCTC 13126</strain>
    </source>
</reference>
<accession>A0A934S429</accession>
<organism evidence="1 2">
    <name type="scientific">Pelagicoccus mobilis</name>
    <dbReference type="NCBI Taxonomy" id="415221"/>
    <lineage>
        <taxon>Bacteria</taxon>
        <taxon>Pseudomonadati</taxon>
        <taxon>Verrucomicrobiota</taxon>
        <taxon>Opitutia</taxon>
        <taxon>Puniceicoccales</taxon>
        <taxon>Pelagicoccaceae</taxon>
        <taxon>Pelagicoccus</taxon>
    </lineage>
</organism>
<dbReference type="InterPro" id="IPR011990">
    <property type="entry name" value="TPR-like_helical_dom_sf"/>
</dbReference>
<name>A0A934S429_9BACT</name>
<sequence>MIGRTNSRCCCRNPHRTHQLLYPSLRAPKFPKNLRSFLKAGQVIVCSILLCAHATSQQIEYRTLPDLIETGSAALEQRNYPLAANAFNSIYQNYQEETVWKNSDLPRRILPITGFASYKSNLHTQAIDALQSYLDEYAEDLDTSLFARYLLASSLLRNGQADSAKNAFIELRAAAGDSPFRDLAILQEAQHLPPEEAIPLLEDLLANPRSQRLANHARLRLITTAQKHGDLERCRIHLLDTPWQSHSESETASLSFLAAQIAANLETDNPGAALSAYQLVLPKSKLLEAQEKRIHRLKKLHRDISPTLTLNQGVWEEHFQASLARLESELQNLHNTPEYFDTITLRKARCFVRINRPIEGAILQEWIASSDSPHARDAHLDRIATHREMRDWSTAAKVAYAFIEKYPNDPDIAQPLLWIALSQIEEKSYQPAITSLQRVLASTSETSFTASAHYYIGYCHYLLQNLNLARSAFSDCYETAPKTPIAGQALLWLGICHFTDNQLETAYQLFEQIRNSPEHSFLHAEAAYRQATTLYATGDLEKAREQCTSWLHEYKIHPRKAEAQVLFGDINTELGQTKAAIAAYQNVDTTDVHLAFHAIDQLSSLLISIDRKTEALSQLRNFQQKHNLPPELAGPFTFSLIRCLDSKTAQKEIDQAISRFGTDPDSTGIIELIQIQQSPTQRPISNPTLESRYLVSDIQTHRSENKHPQAKLKALSLASSFAPDTLAPSASLEAGKALLEIDSQEAPAYFQQIIERHPDSPYAPAAKLNLARHFHKNQQTSLALATLQELPSQTPESLELKLQIEFQLQHYQSAQQTCERLLSEQHATPSQKALALNTLGLITRRADDPLSAYAYHQRVFTLYRGEPAQVAHAYSICIDILYSLNRYNDAQNLADEFLKQTDLSHLHWYQKAKQQRMSAPQPQSHAQTSP</sequence>
<dbReference type="SUPFAM" id="SSF48452">
    <property type="entry name" value="TPR-like"/>
    <property type="match status" value="2"/>
</dbReference>
<dbReference type="Gene3D" id="1.25.40.10">
    <property type="entry name" value="Tetratricopeptide repeat domain"/>
    <property type="match status" value="6"/>
</dbReference>
<gene>
    <name evidence="1" type="ORF">JIN87_25855</name>
</gene>
<dbReference type="InterPro" id="IPR019734">
    <property type="entry name" value="TPR_rpt"/>
</dbReference>
<dbReference type="SMART" id="SM00028">
    <property type="entry name" value="TPR"/>
    <property type="match status" value="3"/>
</dbReference>
<dbReference type="EMBL" id="JAENIL010000082">
    <property type="protein sequence ID" value="MBK1880336.1"/>
    <property type="molecule type" value="Genomic_DNA"/>
</dbReference>
<dbReference type="Pfam" id="PF13174">
    <property type="entry name" value="TPR_6"/>
    <property type="match status" value="1"/>
</dbReference>
<proteinExistence type="predicted"/>
<evidence type="ECO:0000313" key="2">
    <source>
        <dbReference type="Proteomes" id="UP000617628"/>
    </source>
</evidence>
<dbReference type="Proteomes" id="UP000617628">
    <property type="component" value="Unassembled WGS sequence"/>
</dbReference>
<protein>
    <submittedName>
        <fullName evidence="1">Tetratricopeptide repeat protein</fullName>
    </submittedName>
</protein>
<keyword evidence="2" id="KW-1185">Reference proteome</keyword>
<dbReference type="AlphaFoldDB" id="A0A934S429"/>